<keyword evidence="3" id="KW-1185">Reference proteome</keyword>
<reference evidence="2 3" key="1">
    <citation type="submission" date="2021-06" db="EMBL/GenBank/DDBJ databases">
        <title>Caerostris extrusa draft genome.</title>
        <authorList>
            <person name="Kono N."/>
            <person name="Arakawa K."/>
        </authorList>
    </citation>
    <scope>NUCLEOTIDE SEQUENCE [LARGE SCALE GENOMIC DNA]</scope>
</reference>
<dbReference type="Proteomes" id="UP001054945">
    <property type="component" value="Unassembled WGS sequence"/>
</dbReference>
<comment type="caution">
    <text evidence="2">The sequence shown here is derived from an EMBL/GenBank/DDBJ whole genome shotgun (WGS) entry which is preliminary data.</text>
</comment>
<evidence type="ECO:0008006" key="4">
    <source>
        <dbReference type="Google" id="ProtNLM"/>
    </source>
</evidence>
<evidence type="ECO:0000256" key="1">
    <source>
        <dbReference type="SAM" id="MobiDB-lite"/>
    </source>
</evidence>
<gene>
    <name evidence="2" type="ORF">CEXT_1791</name>
</gene>
<sequence length="82" mass="9257">MLSYTFQPSFLLSPPHCTVTLACSFLLSVEHRGFIAVCSLKNAQSDTYTRRLRADSPVVHPKPQRLHVQQRVIDSRGSNAHH</sequence>
<organism evidence="2 3">
    <name type="scientific">Caerostris extrusa</name>
    <name type="common">Bark spider</name>
    <name type="synonym">Caerostris bankana</name>
    <dbReference type="NCBI Taxonomy" id="172846"/>
    <lineage>
        <taxon>Eukaryota</taxon>
        <taxon>Metazoa</taxon>
        <taxon>Ecdysozoa</taxon>
        <taxon>Arthropoda</taxon>
        <taxon>Chelicerata</taxon>
        <taxon>Arachnida</taxon>
        <taxon>Araneae</taxon>
        <taxon>Araneomorphae</taxon>
        <taxon>Entelegynae</taxon>
        <taxon>Araneoidea</taxon>
        <taxon>Araneidae</taxon>
        <taxon>Caerostris</taxon>
    </lineage>
</organism>
<protein>
    <recommendedName>
        <fullName evidence="4">Secreted protein</fullName>
    </recommendedName>
</protein>
<accession>A0AAV4X5D6</accession>
<dbReference type="EMBL" id="BPLR01017200">
    <property type="protein sequence ID" value="GIY89390.1"/>
    <property type="molecule type" value="Genomic_DNA"/>
</dbReference>
<dbReference type="AlphaFoldDB" id="A0AAV4X5D6"/>
<feature type="region of interest" description="Disordered" evidence="1">
    <location>
        <begin position="53"/>
        <end position="82"/>
    </location>
</feature>
<evidence type="ECO:0000313" key="3">
    <source>
        <dbReference type="Proteomes" id="UP001054945"/>
    </source>
</evidence>
<proteinExistence type="predicted"/>
<name>A0AAV4X5D6_CAEEX</name>
<evidence type="ECO:0000313" key="2">
    <source>
        <dbReference type="EMBL" id="GIY89390.1"/>
    </source>
</evidence>